<evidence type="ECO:0000313" key="12">
    <source>
        <dbReference type="EMBL" id="HIV03972.1"/>
    </source>
</evidence>
<accession>A0A9D1T1D2</accession>
<dbReference type="AlphaFoldDB" id="A0A9D1T1D2"/>
<feature type="transmembrane region" description="Helical" evidence="10">
    <location>
        <begin position="253"/>
        <end position="276"/>
    </location>
</feature>
<feature type="domain" description="ABC transmembrane type-1" evidence="11">
    <location>
        <begin position="67"/>
        <end position="272"/>
    </location>
</feature>
<dbReference type="PROSITE" id="PS50928">
    <property type="entry name" value="ABC_TM1"/>
    <property type="match status" value="1"/>
</dbReference>
<evidence type="ECO:0000256" key="3">
    <source>
        <dbReference type="ARBA" id="ARBA00016864"/>
    </source>
</evidence>
<comment type="subcellular location">
    <subcellularLocation>
        <location evidence="1 10">Cell membrane</location>
        <topology evidence="1 10">Multi-pass membrane protein</topology>
    </subcellularLocation>
</comment>
<evidence type="ECO:0000256" key="9">
    <source>
        <dbReference type="ARBA" id="ARBA00023136"/>
    </source>
</evidence>
<gene>
    <name evidence="12" type="primary">pstA</name>
    <name evidence="12" type="ORF">IAC75_02340</name>
</gene>
<evidence type="ECO:0000256" key="7">
    <source>
        <dbReference type="ARBA" id="ARBA00022692"/>
    </source>
</evidence>
<keyword evidence="9 10" id="KW-0472">Membrane</keyword>
<organism evidence="12 13">
    <name type="scientific">Candidatus Spyradosoma merdigallinarum</name>
    <dbReference type="NCBI Taxonomy" id="2840950"/>
    <lineage>
        <taxon>Bacteria</taxon>
        <taxon>Pseudomonadati</taxon>
        <taxon>Verrucomicrobiota</taxon>
        <taxon>Opitutia</taxon>
        <taxon>Opitutia incertae sedis</taxon>
        <taxon>Candidatus Spyradosoma</taxon>
    </lineage>
</organism>
<keyword evidence="5 10" id="KW-1003">Cell membrane</keyword>
<dbReference type="Pfam" id="PF00528">
    <property type="entry name" value="BPD_transp_1"/>
    <property type="match status" value="1"/>
</dbReference>
<keyword evidence="6" id="KW-0592">Phosphate transport</keyword>
<dbReference type="NCBIfam" id="TIGR00974">
    <property type="entry name" value="3a0107s02c"/>
    <property type="match status" value="1"/>
</dbReference>
<keyword evidence="7 10" id="KW-0812">Transmembrane</keyword>
<dbReference type="Gene3D" id="1.10.3720.10">
    <property type="entry name" value="MetI-like"/>
    <property type="match status" value="1"/>
</dbReference>
<evidence type="ECO:0000256" key="1">
    <source>
        <dbReference type="ARBA" id="ARBA00004651"/>
    </source>
</evidence>
<dbReference type="InterPro" id="IPR005672">
    <property type="entry name" value="Phosphate_PstA"/>
</dbReference>
<comment type="caution">
    <text evidence="12">The sequence shown here is derived from an EMBL/GenBank/DDBJ whole genome shotgun (WGS) entry which is preliminary data.</text>
</comment>
<feature type="transmembrane region" description="Helical" evidence="10">
    <location>
        <begin position="12"/>
        <end position="42"/>
    </location>
</feature>
<proteinExistence type="inferred from homology"/>
<evidence type="ECO:0000256" key="4">
    <source>
        <dbReference type="ARBA" id="ARBA00022448"/>
    </source>
</evidence>
<dbReference type="PANTHER" id="PTHR42922:SF1">
    <property type="entry name" value="PHOSPHATE TRANSPORT SYSTEM PERMEASE PROTEIN PSTA"/>
    <property type="match status" value="1"/>
</dbReference>
<sequence>RRPLFFRKAVDAAVGLFSIFAVAVAVGGMAWIICTVISRGLPAIDFGFLSNPSKPYGIPDSGIANALLGTLFITACAAAIAVPLAVAAGIFLAEFGRKGKVPAALRFSANVMMGMPSVIVGLFVYTILVIPTGNFSGFAGAVSLAIIMFPVIMRTTEDMLVMVPDTLRESALALGMSRARTTLCIICRAAKNGLLTGVLLSLARVSGETAPLLFTAMFADSWPTGFFTEPTANMPVLITEYATNSPFEAMHSAGWGAALVIALVVLAVNIFTRVAFRDRKRSR</sequence>
<feature type="non-terminal residue" evidence="12">
    <location>
        <position position="1"/>
    </location>
</feature>
<dbReference type="CDD" id="cd06261">
    <property type="entry name" value="TM_PBP2"/>
    <property type="match status" value="1"/>
</dbReference>
<feature type="transmembrane region" description="Helical" evidence="10">
    <location>
        <begin position="107"/>
        <end position="129"/>
    </location>
</feature>
<dbReference type="GO" id="GO:0005886">
    <property type="term" value="C:plasma membrane"/>
    <property type="evidence" value="ECO:0007669"/>
    <property type="project" value="UniProtKB-SubCell"/>
</dbReference>
<dbReference type="GO" id="GO:0005315">
    <property type="term" value="F:phosphate transmembrane transporter activity"/>
    <property type="evidence" value="ECO:0007669"/>
    <property type="project" value="InterPro"/>
</dbReference>
<dbReference type="GO" id="GO:0035435">
    <property type="term" value="P:phosphate ion transmembrane transport"/>
    <property type="evidence" value="ECO:0007669"/>
    <property type="project" value="InterPro"/>
</dbReference>
<reference evidence="12" key="1">
    <citation type="submission" date="2020-10" db="EMBL/GenBank/DDBJ databases">
        <authorList>
            <person name="Gilroy R."/>
        </authorList>
    </citation>
    <scope>NUCLEOTIDE SEQUENCE</scope>
    <source>
        <strain evidence="12">10669</strain>
    </source>
</reference>
<name>A0A9D1T1D2_9BACT</name>
<evidence type="ECO:0000256" key="2">
    <source>
        <dbReference type="ARBA" id="ARBA00007069"/>
    </source>
</evidence>
<evidence type="ECO:0000256" key="10">
    <source>
        <dbReference type="RuleBase" id="RU363043"/>
    </source>
</evidence>
<evidence type="ECO:0000256" key="8">
    <source>
        <dbReference type="ARBA" id="ARBA00022989"/>
    </source>
</evidence>
<dbReference type="Proteomes" id="UP000886812">
    <property type="component" value="Unassembled WGS sequence"/>
</dbReference>
<evidence type="ECO:0000256" key="5">
    <source>
        <dbReference type="ARBA" id="ARBA00022475"/>
    </source>
</evidence>
<comment type="similarity">
    <text evidence="2 10">Belongs to the binding-protein-dependent transport system permease family. CysTW subfamily.</text>
</comment>
<dbReference type="SUPFAM" id="SSF161098">
    <property type="entry name" value="MetI-like"/>
    <property type="match status" value="1"/>
</dbReference>
<keyword evidence="8 10" id="KW-1133">Transmembrane helix</keyword>
<evidence type="ECO:0000259" key="11">
    <source>
        <dbReference type="PROSITE" id="PS50928"/>
    </source>
</evidence>
<feature type="transmembrane region" description="Helical" evidence="10">
    <location>
        <begin position="62"/>
        <end position="95"/>
    </location>
</feature>
<dbReference type="InterPro" id="IPR000515">
    <property type="entry name" value="MetI-like"/>
</dbReference>
<feature type="transmembrane region" description="Helical" evidence="10">
    <location>
        <begin position="135"/>
        <end position="153"/>
    </location>
</feature>
<protein>
    <recommendedName>
        <fullName evidence="3 10">Phosphate transport system permease protein PstA</fullName>
    </recommendedName>
</protein>
<dbReference type="InterPro" id="IPR051408">
    <property type="entry name" value="Phosphate_transprt_permease"/>
</dbReference>
<keyword evidence="4" id="KW-0813">Transport</keyword>
<dbReference type="EMBL" id="DVOG01000062">
    <property type="protein sequence ID" value="HIV03972.1"/>
    <property type="molecule type" value="Genomic_DNA"/>
</dbReference>
<evidence type="ECO:0000256" key="6">
    <source>
        <dbReference type="ARBA" id="ARBA00022592"/>
    </source>
</evidence>
<feature type="transmembrane region" description="Helical" evidence="10">
    <location>
        <begin position="198"/>
        <end position="219"/>
    </location>
</feature>
<dbReference type="PANTHER" id="PTHR42922">
    <property type="entry name" value="PHOSPHATE TRANSPORT SYSTEM PERMEASE PROTEIN PSTA"/>
    <property type="match status" value="1"/>
</dbReference>
<dbReference type="InterPro" id="IPR035906">
    <property type="entry name" value="MetI-like_sf"/>
</dbReference>
<evidence type="ECO:0000313" key="13">
    <source>
        <dbReference type="Proteomes" id="UP000886812"/>
    </source>
</evidence>
<reference evidence="12" key="2">
    <citation type="journal article" date="2021" name="PeerJ">
        <title>Extensive microbial diversity within the chicken gut microbiome revealed by metagenomics and culture.</title>
        <authorList>
            <person name="Gilroy R."/>
            <person name="Ravi A."/>
            <person name="Getino M."/>
            <person name="Pursley I."/>
            <person name="Horton D.L."/>
            <person name="Alikhan N.F."/>
            <person name="Baker D."/>
            <person name="Gharbi K."/>
            <person name="Hall N."/>
            <person name="Watson M."/>
            <person name="Adriaenssens E.M."/>
            <person name="Foster-Nyarko E."/>
            <person name="Jarju S."/>
            <person name="Secka A."/>
            <person name="Antonio M."/>
            <person name="Oren A."/>
            <person name="Chaudhuri R.R."/>
            <person name="La Ragione R."/>
            <person name="Hildebrand F."/>
            <person name="Pallen M.J."/>
        </authorList>
    </citation>
    <scope>NUCLEOTIDE SEQUENCE</scope>
    <source>
        <strain evidence="12">10669</strain>
    </source>
</reference>